<dbReference type="Proteomes" id="UP000677082">
    <property type="component" value="Unassembled WGS sequence"/>
</dbReference>
<dbReference type="Gene3D" id="3.40.50.720">
    <property type="entry name" value="NAD(P)-binding Rossmann-like Domain"/>
    <property type="match status" value="1"/>
</dbReference>
<dbReference type="SUPFAM" id="SSF51735">
    <property type="entry name" value="NAD(P)-binding Rossmann-fold domains"/>
    <property type="match status" value="1"/>
</dbReference>
<dbReference type="RefSeq" id="WP_213012339.1">
    <property type="nucleotide sequence ID" value="NZ_BOQN01000124.1"/>
</dbReference>
<keyword evidence="3" id="KW-1185">Reference proteome</keyword>
<comment type="caution">
    <text evidence="2">The sequence shown here is derived from an EMBL/GenBank/DDBJ whole genome shotgun (WGS) entry which is preliminary data.</text>
</comment>
<dbReference type="EMBL" id="BOQN01000124">
    <property type="protein sequence ID" value="GIM96664.1"/>
    <property type="molecule type" value="Genomic_DNA"/>
</dbReference>
<organism evidence="2 3">
    <name type="scientific">Paractinoplanes toevensis</name>
    <dbReference type="NCBI Taxonomy" id="571911"/>
    <lineage>
        <taxon>Bacteria</taxon>
        <taxon>Bacillati</taxon>
        <taxon>Actinomycetota</taxon>
        <taxon>Actinomycetes</taxon>
        <taxon>Micromonosporales</taxon>
        <taxon>Micromonosporaceae</taxon>
        <taxon>Paractinoplanes</taxon>
    </lineage>
</organism>
<dbReference type="InterPro" id="IPR036291">
    <property type="entry name" value="NAD(P)-bd_dom_sf"/>
</dbReference>
<evidence type="ECO:0000259" key="1">
    <source>
        <dbReference type="Pfam" id="PF03807"/>
    </source>
</evidence>
<gene>
    <name evidence="2" type="ORF">Ato02nite_084570</name>
</gene>
<dbReference type="AlphaFoldDB" id="A0A919WAJ5"/>
<evidence type="ECO:0000313" key="3">
    <source>
        <dbReference type="Proteomes" id="UP000677082"/>
    </source>
</evidence>
<proteinExistence type="predicted"/>
<sequence>MSDDRSALADTQNITQEENLMKIGIMGAGSIGSVLALRLGAHGHQVRIANSRGPRTIPAEVLATGAQAVSAGEVAADVDVLITSVPLIRVPDLKPLLIDLPVDAVVIDTSNYYPARDGHIAALDRGQVESRWVEEHLGRRVVKAWNAITAQSFAAYASPSGNPGRIAIPVAADDDDDRALGMSLVEQTGFEGFDAGTITDSWRQQPGSPVYCTDRTAEEMPGALGKAHAERSPKRRDLAMHVIAELMGDPTSELGKDFLVRVNRLIYV</sequence>
<protein>
    <submittedName>
        <fullName evidence="2">3-hydroxyisobutyrate dehydrogenase</fullName>
    </submittedName>
</protein>
<dbReference type="InterPro" id="IPR028939">
    <property type="entry name" value="P5C_Rdtase_cat_N"/>
</dbReference>
<name>A0A919WAJ5_9ACTN</name>
<feature type="domain" description="Pyrroline-5-carboxylate reductase catalytic N-terminal" evidence="1">
    <location>
        <begin position="22"/>
        <end position="112"/>
    </location>
</feature>
<reference evidence="2 3" key="1">
    <citation type="submission" date="2021-03" db="EMBL/GenBank/DDBJ databases">
        <title>Whole genome shotgun sequence of Actinoplanes toevensis NBRC 105298.</title>
        <authorList>
            <person name="Komaki H."/>
            <person name="Tamura T."/>
        </authorList>
    </citation>
    <scope>NUCLEOTIDE SEQUENCE [LARGE SCALE GENOMIC DNA]</scope>
    <source>
        <strain evidence="2 3">NBRC 105298</strain>
    </source>
</reference>
<evidence type="ECO:0000313" key="2">
    <source>
        <dbReference type="EMBL" id="GIM96664.1"/>
    </source>
</evidence>
<dbReference type="Pfam" id="PF03807">
    <property type="entry name" value="F420_oxidored"/>
    <property type="match status" value="1"/>
</dbReference>
<accession>A0A919WAJ5</accession>